<keyword evidence="4" id="KW-1185">Reference proteome</keyword>
<dbReference type="EMBL" id="JH711587">
    <property type="protein sequence ID" value="EIW75758.1"/>
    <property type="molecule type" value="Genomic_DNA"/>
</dbReference>
<dbReference type="OrthoDB" id="3027018at2759"/>
<dbReference type="PANTHER" id="PTHR38926">
    <property type="entry name" value="F-BOX DOMAIN CONTAINING PROTEIN, EXPRESSED"/>
    <property type="match status" value="1"/>
</dbReference>
<protein>
    <submittedName>
        <fullName evidence="3">Uncharacterized protein</fullName>
    </submittedName>
</protein>
<gene>
    <name evidence="3" type="ORF">CONPUDRAFT_146904</name>
</gene>
<dbReference type="Gene3D" id="3.80.10.10">
    <property type="entry name" value="Ribonuclease Inhibitor"/>
    <property type="match status" value="1"/>
</dbReference>
<accession>A0A5M3M967</accession>
<comment type="caution">
    <text evidence="3">The sequence shown here is derived from an EMBL/GenBank/DDBJ whole genome shotgun (WGS) entry which is preliminary data.</text>
</comment>
<proteinExistence type="predicted"/>
<organism evidence="3 4">
    <name type="scientific">Coniophora puteana (strain RWD-64-598)</name>
    <name type="common">Brown rot fungus</name>
    <dbReference type="NCBI Taxonomy" id="741705"/>
    <lineage>
        <taxon>Eukaryota</taxon>
        <taxon>Fungi</taxon>
        <taxon>Dikarya</taxon>
        <taxon>Basidiomycota</taxon>
        <taxon>Agaricomycotina</taxon>
        <taxon>Agaricomycetes</taxon>
        <taxon>Agaricomycetidae</taxon>
        <taxon>Boletales</taxon>
        <taxon>Coniophorineae</taxon>
        <taxon>Coniophoraceae</taxon>
        <taxon>Coniophora</taxon>
    </lineage>
</organism>
<dbReference type="SUPFAM" id="SSF81383">
    <property type="entry name" value="F-box domain"/>
    <property type="match status" value="1"/>
</dbReference>
<name>A0A5M3M967_CONPW</name>
<feature type="region of interest" description="Disordered" evidence="2">
    <location>
        <begin position="746"/>
        <end position="793"/>
    </location>
</feature>
<dbReference type="AlphaFoldDB" id="A0A5M3M967"/>
<evidence type="ECO:0000256" key="1">
    <source>
        <dbReference type="SAM" id="Coils"/>
    </source>
</evidence>
<dbReference type="InterPro" id="IPR036047">
    <property type="entry name" value="F-box-like_dom_sf"/>
</dbReference>
<sequence>MARSVIAEGDTQPTHLMKRAEQESEGRVTVNVAQPLDCTREVDVSSVTCLLRAKLGKIDYKSWDNRETCNGAVVFGEEAATGWVRWYWMVDALETLAKLQHGMSSSPKERVRTMPAANMPTPTRWGRRDALAAEAKRRRGHQREEQQRGGTCREREDESYVEIDHEVRSINAQVDSLQRREDELARILQDMQRLHAAVQAEKRSLLQQRVQLESQKQPINWLPSELLSRIFYHVLWQDPASDNDSCFSVQRNTFYPDTIVLSQVCSLWRQIALSTSRLWSYIPYRTRRWCPNVLGMSLERARSSPIDLIYAVRSRDVCAKANAQEEVRTGKELLKTVIRPYSHRLRSLHVTFHEMVGMDAVVTTLSSLDFPMLEHCEFIVPPTNHRYFLSKTSALNFLHHSTPCRFDSLTSIRVQRVPLRCFSRHTLVNLRKLYLSFPAQGSLLPTDELLRFLTHSPQLEDLTLDDVWLTWAHSSTTTSSTDPHADSLLDATLPMLHRLTWRAAAAANVSSLMSSLHIPRLQSWDLTVLPASKRNINSHNFTVPLSQPQGRPPTSDPLEGIHTLSALTDLTVQCHDAEGLKGVLRKFGFPALERLELGFLDPNPGAKLVLPRADSLFRDPRLPTVTHLTLTDFALEGERAYRRAAGNGHGDGYGSEVEDEDMAMLRYMPNLVSLTLVSCASAGVLLHELARTCTGGSPAAGPDEGPGVRACPKLEEVTLMSCQDVSFGDVYRIAHLRSRKPYQGSAAANMNVDGSGSGGVPRSDIHSADPGLSNSNGKEAAIGDAPPSPDPSALLQRKIVPLRRSLRRAAQNTSNPYHGEVAAQAAVGAGPTPTMMFSMSEALNPAKLARVYIDDCPLVMKGDAAALEGMGVMVSYS</sequence>
<evidence type="ECO:0000313" key="3">
    <source>
        <dbReference type="EMBL" id="EIW75758.1"/>
    </source>
</evidence>
<feature type="region of interest" description="Disordered" evidence="2">
    <location>
        <begin position="131"/>
        <end position="158"/>
    </location>
</feature>
<evidence type="ECO:0000313" key="4">
    <source>
        <dbReference type="Proteomes" id="UP000053558"/>
    </source>
</evidence>
<feature type="compositionally biased region" description="Basic and acidic residues" evidence="2">
    <location>
        <begin position="142"/>
        <end position="158"/>
    </location>
</feature>
<dbReference type="RefSeq" id="XP_007773784.1">
    <property type="nucleotide sequence ID" value="XM_007775594.1"/>
</dbReference>
<evidence type="ECO:0000256" key="2">
    <source>
        <dbReference type="SAM" id="MobiDB-lite"/>
    </source>
</evidence>
<dbReference type="Proteomes" id="UP000053558">
    <property type="component" value="Unassembled WGS sequence"/>
</dbReference>
<reference evidence="4" key="1">
    <citation type="journal article" date="2012" name="Science">
        <title>The Paleozoic origin of enzymatic lignin decomposition reconstructed from 31 fungal genomes.</title>
        <authorList>
            <person name="Floudas D."/>
            <person name="Binder M."/>
            <person name="Riley R."/>
            <person name="Barry K."/>
            <person name="Blanchette R.A."/>
            <person name="Henrissat B."/>
            <person name="Martinez A.T."/>
            <person name="Otillar R."/>
            <person name="Spatafora J.W."/>
            <person name="Yadav J.S."/>
            <person name="Aerts A."/>
            <person name="Benoit I."/>
            <person name="Boyd A."/>
            <person name="Carlson A."/>
            <person name="Copeland A."/>
            <person name="Coutinho P.M."/>
            <person name="de Vries R.P."/>
            <person name="Ferreira P."/>
            <person name="Findley K."/>
            <person name="Foster B."/>
            <person name="Gaskell J."/>
            <person name="Glotzer D."/>
            <person name="Gorecki P."/>
            <person name="Heitman J."/>
            <person name="Hesse C."/>
            <person name="Hori C."/>
            <person name="Igarashi K."/>
            <person name="Jurgens J.A."/>
            <person name="Kallen N."/>
            <person name="Kersten P."/>
            <person name="Kohler A."/>
            <person name="Kuees U."/>
            <person name="Kumar T.K.A."/>
            <person name="Kuo A."/>
            <person name="LaButti K."/>
            <person name="Larrondo L.F."/>
            <person name="Lindquist E."/>
            <person name="Ling A."/>
            <person name="Lombard V."/>
            <person name="Lucas S."/>
            <person name="Lundell T."/>
            <person name="Martin R."/>
            <person name="McLaughlin D.J."/>
            <person name="Morgenstern I."/>
            <person name="Morin E."/>
            <person name="Murat C."/>
            <person name="Nagy L.G."/>
            <person name="Nolan M."/>
            <person name="Ohm R.A."/>
            <person name="Patyshakuliyeva A."/>
            <person name="Rokas A."/>
            <person name="Ruiz-Duenas F.J."/>
            <person name="Sabat G."/>
            <person name="Salamov A."/>
            <person name="Samejima M."/>
            <person name="Schmutz J."/>
            <person name="Slot J.C."/>
            <person name="St John F."/>
            <person name="Stenlid J."/>
            <person name="Sun H."/>
            <person name="Sun S."/>
            <person name="Syed K."/>
            <person name="Tsang A."/>
            <person name="Wiebenga A."/>
            <person name="Young D."/>
            <person name="Pisabarro A."/>
            <person name="Eastwood D.C."/>
            <person name="Martin F."/>
            <person name="Cullen D."/>
            <person name="Grigoriev I.V."/>
            <person name="Hibbett D.S."/>
        </authorList>
    </citation>
    <scope>NUCLEOTIDE SEQUENCE [LARGE SCALE GENOMIC DNA]</scope>
    <source>
        <strain evidence="4">RWD-64-598 SS2</strain>
    </source>
</reference>
<feature type="coiled-coil region" evidence="1">
    <location>
        <begin position="160"/>
        <end position="215"/>
    </location>
</feature>
<dbReference type="GeneID" id="19202252"/>
<dbReference type="KEGG" id="cput:CONPUDRAFT_146904"/>
<dbReference type="PANTHER" id="PTHR38926:SF5">
    <property type="entry name" value="F-BOX AND LEUCINE-RICH REPEAT PROTEIN 6"/>
    <property type="match status" value="1"/>
</dbReference>
<keyword evidence="1" id="KW-0175">Coiled coil</keyword>
<dbReference type="Gene3D" id="1.20.1280.50">
    <property type="match status" value="1"/>
</dbReference>
<dbReference type="InterPro" id="IPR032675">
    <property type="entry name" value="LRR_dom_sf"/>
</dbReference>